<feature type="transmembrane region" description="Helical" evidence="9">
    <location>
        <begin position="390"/>
        <end position="409"/>
    </location>
</feature>
<dbReference type="InterPro" id="IPR047135">
    <property type="entry name" value="YsiQ"/>
</dbReference>
<dbReference type="CDD" id="cd13134">
    <property type="entry name" value="MATE_like_8"/>
    <property type="match status" value="1"/>
</dbReference>
<feature type="transmembrane region" description="Helical" evidence="9">
    <location>
        <begin position="133"/>
        <end position="153"/>
    </location>
</feature>
<organism evidence="10 11">
    <name type="scientific">Vibrio hangzhouensis</name>
    <dbReference type="NCBI Taxonomy" id="462991"/>
    <lineage>
        <taxon>Bacteria</taxon>
        <taxon>Pseudomonadati</taxon>
        <taxon>Pseudomonadota</taxon>
        <taxon>Gammaproteobacteria</taxon>
        <taxon>Vibrionales</taxon>
        <taxon>Vibrionaceae</taxon>
        <taxon>Vibrio</taxon>
    </lineage>
</organism>
<feature type="transmembrane region" description="Helical" evidence="9">
    <location>
        <begin position="190"/>
        <end position="212"/>
    </location>
</feature>
<dbReference type="PANTHER" id="PTHR42925:SF1">
    <property type="entry name" value="VIRULENCE FACTOR MVIN"/>
    <property type="match status" value="1"/>
</dbReference>
<dbReference type="GO" id="GO:0005886">
    <property type="term" value="C:plasma membrane"/>
    <property type="evidence" value="ECO:0007669"/>
    <property type="project" value="UniProtKB-SubCell"/>
</dbReference>
<feature type="transmembrane region" description="Helical" evidence="9">
    <location>
        <begin position="318"/>
        <end position="338"/>
    </location>
</feature>
<dbReference type="RefSeq" id="WP_103879163.1">
    <property type="nucleotide sequence ID" value="NZ_FNVG01000003.1"/>
</dbReference>
<keyword evidence="5 9" id="KW-0812">Transmembrane</keyword>
<feature type="transmembrane region" description="Helical" evidence="9">
    <location>
        <begin position="350"/>
        <end position="378"/>
    </location>
</feature>
<dbReference type="GO" id="GO:0015297">
    <property type="term" value="F:antiporter activity"/>
    <property type="evidence" value="ECO:0007669"/>
    <property type="project" value="InterPro"/>
</dbReference>
<feature type="transmembrane region" description="Helical" evidence="9">
    <location>
        <begin position="90"/>
        <end position="113"/>
    </location>
</feature>
<evidence type="ECO:0000256" key="2">
    <source>
        <dbReference type="ARBA" id="ARBA00013489"/>
    </source>
</evidence>
<keyword evidence="7 9" id="KW-0472">Membrane</keyword>
<dbReference type="AlphaFoldDB" id="A0A1H5UJ67"/>
<feature type="transmembrane region" description="Helical" evidence="9">
    <location>
        <begin position="51"/>
        <end position="78"/>
    </location>
</feature>
<evidence type="ECO:0000256" key="7">
    <source>
        <dbReference type="ARBA" id="ARBA00023136"/>
    </source>
</evidence>
<keyword evidence="4" id="KW-1003">Cell membrane</keyword>
<name>A0A1H5UJ67_9VIBR</name>
<feature type="transmembrane region" description="Helical" evidence="9">
    <location>
        <begin position="12"/>
        <end position="31"/>
    </location>
</feature>
<sequence>MSENASALNKRMNIVALTWPIFVEVLLRTALNTTDVFMLSGYSDLAVSAVGVITQISFFLIVVSMMVSSGTGILIAQYNGASKFEESAQTGVASILLAIAVGSALSLSLFLGAEHFIALFGLEDQVAAFGYEYLIISGSMTFNVTIGIVLTTILRSHGYSRSPMVINLIAGVINIAGNYVALYQPFGLPVFGVSGVATATVVSQVIGTLMMIRVVRSKRIELPFQQWRNIPGALYKKIMKIGAMNAGEILSYNMAQMTIVYFVVQMGTSSLAAYTYAQNITRVSFAFALALGQAGQIQASYFIGKGWIDDILSRVQKYYLVGLIASTGIVVLLFLFRFPLIDLFTQDSEIVVLVALLIGGSIFVESGRVSNLIFIAALKGAGDIKFPVKMGILSMWGVAVLFAYLLGIHWGYGVIGAWIAIGMDEWVRGIVMIRRWRSKVWTRFALT</sequence>
<comment type="subcellular location">
    <subcellularLocation>
        <location evidence="1">Cell inner membrane</location>
        <topology evidence="1">Multi-pass membrane protein</topology>
    </subcellularLocation>
</comment>
<protein>
    <recommendedName>
        <fullName evidence="2">Multidrug resistance protein NorM</fullName>
    </recommendedName>
    <alternativeName>
        <fullName evidence="8">Na(+)/drug antiporter</fullName>
    </alternativeName>
</protein>
<dbReference type="Proteomes" id="UP000236721">
    <property type="component" value="Unassembled WGS sequence"/>
</dbReference>
<dbReference type="InterPro" id="IPR002528">
    <property type="entry name" value="MATE_fam"/>
</dbReference>
<dbReference type="InterPro" id="IPR048279">
    <property type="entry name" value="MdtK-like"/>
</dbReference>
<evidence type="ECO:0000256" key="3">
    <source>
        <dbReference type="ARBA" id="ARBA00022448"/>
    </source>
</evidence>
<evidence type="ECO:0000256" key="4">
    <source>
        <dbReference type="ARBA" id="ARBA00022475"/>
    </source>
</evidence>
<accession>A0A1H5UJ67</accession>
<dbReference type="PANTHER" id="PTHR42925">
    <property type="entry name" value="MULTIDRUG AND TOXIN EFFLUX PROTEIN MATE FAMILY"/>
    <property type="match status" value="1"/>
</dbReference>
<keyword evidence="11" id="KW-1185">Reference proteome</keyword>
<evidence type="ECO:0000256" key="8">
    <source>
        <dbReference type="ARBA" id="ARBA00030855"/>
    </source>
</evidence>
<evidence type="ECO:0000256" key="9">
    <source>
        <dbReference type="SAM" id="Phobius"/>
    </source>
</evidence>
<dbReference type="GO" id="GO:0042910">
    <property type="term" value="F:xenobiotic transmembrane transporter activity"/>
    <property type="evidence" value="ECO:0007669"/>
    <property type="project" value="InterPro"/>
</dbReference>
<gene>
    <name evidence="10" type="ORF">SAMN04488244_103202</name>
</gene>
<evidence type="ECO:0000313" key="11">
    <source>
        <dbReference type="Proteomes" id="UP000236721"/>
    </source>
</evidence>
<feature type="transmembrane region" description="Helical" evidence="9">
    <location>
        <begin position="165"/>
        <end position="184"/>
    </location>
</feature>
<reference evidence="11" key="1">
    <citation type="submission" date="2016-10" db="EMBL/GenBank/DDBJ databases">
        <authorList>
            <person name="Varghese N."/>
            <person name="Submissions S."/>
        </authorList>
    </citation>
    <scope>NUCLEOTIDE SEQUENCE [LARGE SCALE GENOMIC DNA]</scope>
    <source>
        <strain evidence="11">CGMCC 1.7062</strain>
    </source>
</reference>
<keyword evidence="6 9" id="KW-1133">Transmembrane helix</keyword>
<keyword evidence="3" id="KW-0813">Transport</keyword>
<evidence type="ECO:0000256" key="6">
    <source>
        <dbReference type="ARBA" id="ARBA00022989"/>
    </source>
</evidence>
<dbReference type="EMBL" id="FNVG01000003">
    <property type="protein sequence ID" value="SEF75075.1"/>
    <property type="molecule type" value="Genomic_DNA"/>
</dbReference>
<evidence type="ECO:0000256" key="5">
    <source>
        <dbReference type="ARBA" id="ARBA00022692"/>
    </source>
</evidence>
<feature type="transmembrane region" description="Helical" evidence="9">
    <location>
        <begin position="283"/>
        <end position="303"/>
    </location>
</feature>
<evidence type="ECO:0000313" key="10">
    <source>
        <dbReference type="EMBL" id="SEF75075.1"/>
    </source>
</evidence>
<dbReference type="NCBIfam" id="TIGR00797">
    <property type="entry name" value="matE"/>
    <property type="match status" value="1"/>
</dbReference>
<dbReference type="Pfam" id="PF01554">
    <property type="entry name" value="MatE"/>
    <property type="match status" value="2"/>
</dbReference>
<dbReference type="OrthoDB" id="9806302at2"/>
<dbReference type="PIRSF" id="PIRSF006603">
    <property type="entry name" value="DinF"/>
    <property type="match status" value="1"/>
</dbReference>
<proteinExistence type="predicted"/>
<evidence type="ECO:0000256" key="1">
    <source>
        <dbReference type="ARBA" id="ARBA00004429"/>
    </source>
</evidence>